<gene>
    <name evidence="1" type="ORF">GCM10010276_58760</name>
</gene>
<reference evidence="1 2" key="1">
    <citation type="journal article" date="2019" name="Int. J. Syst. Evol. Microbiol.">
        <title>The Global Catalogue of Microorganisms (GCM) 10K type strain sequencing project: providing services to taxonomists for standard genome sequencing and annotation.</title>
        <authorList>
            <consortium name="The Broad Institute Genomics Platform"/>
            <consortium name="The Broad Institute Genome Sequencing Center for Infectious Disease"/>
            <person name="Wu L."/>
            <person name="Ma J."/>
        </authorList>
    </citation>
    <scope>NUCLEOTIDE SEQUENCE [LARGE SCALE GENOMIC DNA]</scope>
    <source>
        <strain evidence="1 2">JCM 4395</strain>
    </source>
</reference>
<dbReference type="Pfam" id="PF06314">
    <property type="entry name" value="ADC"/>
    <property type="match status" value="1"/>
</dbReference>
<dbReference type="Proteomes" id="UP001501777">
    <property type="component" value="Unassembled WGS sequence"/>
</dbReference>
<accession>A0ABN3MRN8</accession>
<organism evidence="1 2">
    <name type="scientific">Streptomyces longisporus</name>
    <dbReference type="NCBI Taxonomy" id="1948"/>
    <lineage>
        <taxon>Bacteria</taxon>
        <taxon>Bacillati</taxon>
        <taxon>Actinomycetota</taxon>
        <taxon>Actinomycetes</taxon>
        <taxon>Kitasatosporales</taxon>
        <taxon>Streptomycetaceae</taxon>
        <taxon>Streptomyces</taxon>
    </lineage>
</organism>
<evidence type="ECO:0008006" key="3">
    <source>
        <dbReference type="Google" id="ProtNLM"/>
    </source>
</evidence>
<protein>
    <recommendedName>
        <fullName evidence="3">Acetoacetate decarboxylase</fullName>
    </recommendedName>
</protein>
<sequence length="324" mass="34911">MARVRYGARTEAEMAAGRTAVAKLPDIWSTGVVARWETDPDALAAVLPPPLKPTGRPLVRVNISRVDLPGHPLGAGSFAVAAAHAGVDGWYPLVMPMTQERALTGGREVFGEPKKLGEVTVEREGLVVHASLARHGIAFVEVRGAVSGPLPLPEPSRKTDFYFKFLPAVDGWGFDGDPVLVHCLRNEKVRRLERVTGEVVLRESMYDPVADLPVLRLVDITIGEKTSDQRGKVVERVSAQALLPYTYPYSREGLRIAYAGVPRDEVAAMVGGNAARVYGFDLDLLDPIAAKTGPTLAELAEPLTEPPPDATSPAFARGASVRVW</sequence>
<evidence type="ECO:0000313" key="2">
    <source>
        <dbReference type="Proteomes" id="UP001501777"/>
    </source>
</evidence>
<dbReference type="InterPro" id="IPR023375">
    <property type="entry name" value="ADC_dom_sf"/>
</dbReference>
<comment type="caution">
    <text evidence="1">The sequence shown here is derived from an EMBL/GenBank/DDBJ whole genome shotgun (WGS) entry which is preliminary data.</text>
</comment>
<dbReference type="RefSeq" id="WP_425585802.1">
    <property type="nucleotide sequence ID" value="NZ_BAAASG010000014.1"/>
</dbReference>
<evidence type="ECO:0000313" key="1">
    <source>
        <dbReference type="EMBL" id="GAA2506418.1"/>
    </source>
</evidence>
<dbReference type="Gene3D" id="2.40.400.10">
    <property type="entry name" value="Acetoacetate decarboxylase-like"/>
    <property type="match status" value="1"/>
</dbReference>
<dbReference type="InterPro" id="IPR010451">
    <property type="entry name" value="Acetoacetate_decarboxylase"/>
</dbReference>
<name>A0ABN3MRN8_STRLO</name>
<proteinExistence type="predicted"/>
<dbReference type="SUPFAM" id="SSF160104">
    <property type="entry name" value="Acetoacetate decarboxylase-like"/>
    <property type="match status" value="1"/>
</dbReference>
<dbReference type="EMBL" id="BAAASG010000014">
    <property type="protein sequence ID" value="GAA2506418.1"/>
    <property type="molecule type" value="Genomic_DNA"/>
</dbReference>
<keyword evidence="2" id="KW-1185">Reference proteome</keyword>